<reference evidence="1" key="1">
    <citation type="journal article" date="2021" name="bioRxiv">
        <title>Whole Genome Assembly and Annotation of Northern Wild Rice, Zizania palustris L., Supports a Whole Genome Duplication in the Zizania Genus.</title>
        <authorList>
            <person name="Haas M."/>
            <person name="Kono T."/>
            <person name="Macchietto M."/>
            <person name="Millas R."/>
            <person name="McGilp L."/>
            <person name="Shao M."/>
            <person name="Duquette J."/>
            <person name="Hirsch C.N."/>
            <person name="Kimball J."/>
        </authorList>
    </citation>
    <scope>NUCLEOTIDE SEQUENCE</scope>
    <source>
        <tissue evidence="1">Fresh leaf tissue</tissue>
    </source>
</reference>
<comment type="caution">
    <text evidence="1">The sequence shown here is derived from an EMBL/GenBank/DDBJ whole genome shotgun (WGS) entry which is preliminary data.</text>
</comment>
<evidence type="ECO:0000313" key="1">
    <source>
        <dbReference type="EMBL" id="KAG8045100.1"/>
    </source>
</evidence>
<dbReference type="AlphaFoldDB" id="A0A8J5RHF5"/>
<proteinExistence type="predicted"/>
<gene>
    <name evidence="1" type="ORF">GUJ93_ZPchr0008g12092</name>
</gene>
<reference evidence="1" key="2">
    <citation type="submission" date="2021-02" db="EMBL/GenBank/DDBJ databases">
        <authorList>
            <person name="Kimball J.A."/>
            <person name="Haas M.W."/>
            <person name="Macchietto M."/>
            <person name="Kono T."/>
            <person name="Duquette J."/>
            <person name="Shao M."/>
        </authorList>
    </citation>
    <scope>NUCLEOTIDE SEQUENCE</scope>
    <source>
        <tissue evidence="1">Fresh leaf tissue</tissue>
    </source>
</reference>
<keyword evidence="2" id="KW-1185">Reference proteome</keyword>
<protein>
    <submittedName>
        <fullName evidence="1">Uncharacterized protein</fullName>
    </submittedName>
</protein>
<evidence type="ECO:0000313" key="2">
    <source>
        <dbReference type="Proteomes" id="UP000729402"/>
    </source>
</evidence>
<dbReference type="Proteomes" id="UP000729402">
    <property type="component" value="Unassembled WGS sequence"/>
</dbReference>
<organism evidence="1 2">
    <name type="scientific">Zizania palustris</name>
    <name type="common">Northern wild rice</name>
    <dbReference type="NCBI Taxonomy" id="103762"/>
    <lineage>
        <taxon>Eukaryota</taxon>
        <taxon>Viridiplantae</taxon>
        <taxon>Streptophyta</taxon>
        <taxon>Embryophyta</taxon>
        <taxon>Tracheophyta</taxon>
        <taxon>Spermatophyta</taxon>
        <taxon>Magnoliopsida</taxon>
        <taxon>Liliopsida</taxon>
        <taxon>Poales</taxon>
        <taxon>Poaceae</taxon>
        <taxon>BOP clade</taxon>
        <taxon>Oryzoideae</taxon>
        <taxon>Oryzeae</taxon>
        <taxon>Zizaniinae</taxon>
        <taxon>Zizania</taxon>
    </lineage>
</organism>
<name>A0A8J5RHF5_ZIZPA</name>
<dbReference type="EMBL" id="JAAALK010000290">
    <property type="protein sequence ID" value="KAG8045100.1"/>
    <property type="molecule type" value="Genomic_DNA"/>
</dbReference>
<accession>A0A8J5RHF5</accession>
<sequence>MTGTFEDFCQAVCCKGCFLSNVGGVTQLAVTHLAANFKRRLYRADWDWDVPKLSRTQAVKEVQALAALEAQLI</sequence>